<evidence type="ECO:0000313" key="2">
    <source>
        <dbReference type="EMBL" id="KAG8548130.1"/>
    </source>
</evidence>
<dbReference type="EMBL" id="WNYA01000511">
    <property type="protein sequence ID" value="KAG8548132.1"/>
    <property type="molecule type" value="Genomic_DNA"/>
</dbReference>
<proteinExistence type="predicted"/>
<dbReference type="AlphaFoldDB" id="A0AAV6YH76"/>
<reference evidence="1" key="1">
    <citation type="thesis" date="2020" institute="ProQuest LLC" country="789 East Eisenhower Parkway, Ann Arbor, MI, USA">
        <title>Comparative Genomics and Chromosome Evolution.</title>
        <authorList>
            <person name="Mudd A.B."/>
        </authorList>
    </citation>
    <scope>NUCLEOTIDE SEQUENCE</scope>
    <source>
        <strain evidence="1">237g6f4</strain>
        <tissue evidence="1">Blood</tissue>
    </source>
</reference>
<protein>
    <submittedName>
        <fullName evidence="1">Uncharacterized protein</fullName>
    </submittedName>
</protein>
<name>A0AAV6YH76_ENGPU</name>
<dbReference type="EMBL" id="WNYA01000511">
    <property type="protein sequence ID" value="KAG8548131.1"/>
    <property type="molecule type" value="Genomic_DNA"/>
</dbReference>
<organism evidence="1 3">
    <name type="scientific">Engystomops pustulosus</name>
    <name type="common">Tungara frog</name>
    <name type="synonym">Physalaemus pustulosus</name>
    <dbReference type="NCBI Taxonomy" id="76066"/>
    <lineage>
        <taxon>Eukaryota</taxon>
        <taxon>Metazoa</taxon>
        <taxon>Chordata</taxon>
        <taxon>Craniata</taxon>
        <taxon>Vertebrata</taxon>
        <taxon>Euteleostomi</taxon>
        <taxon>Amphibia</taxon>
        <taxon>Batrachia</taxon>
        <taxon>Anura</taxon>
        <taxon>Neobatrachia</taxon>
        <taxon>Hyloidea</taxon>
        <taxon>Leptodactylidae</taxon>
        <taxon>Leiuperinae</taxon>
        <taxon>Engystomops</taxon>
    </lineage>
</organism>
<dbReference type="Proteomes" id="UP000824782">
    <property type="component" value="Unassembled WGS sequence"/>
</dbReference>
<evidence type="ECO:0000313" key="3">
    <source>
        <dbReference type="Proteomes" id="UP000824782"/>
    </source>
</evidence>
<dbReference type="EMBL" id="WNYA01000511">
    <property type="protein sequence ID" value="KAG8548130.1"/>
    <property type="molecule type" value="Genomic_DNA"/>
</dbReference>
<gene>
    <name evidence="1" type="ORF">GDO81_026196</name>
    <name evidence="2" type="ORF">GDO81_026554</name>
</gene>
<evidence type="ECO:0000313" key="1">
    <source>
        <dbReference type="EMBL" id="KAG8536517.1"/>
    </source>
</evidence>
<dbReference type="EMBL" id="WNYA01000511">
    <property type="protein sequence ID" value="KAG8548133.1"/>
    <property type="molecule type" value="Genomic_DNA"/>
</dbReference>
<sequence>MQLMSLWPAMICKHPEAWNDWRTVVTPLGFIPNPTRIRQRVGTPRVTEQIWGPTHGHRPYVSLVYKLQPPSGSCCRRTTRTIIFGVISIQ</sequence>
<accession>A0AAV6YH76</accession>
<comment type="caution">
    <text evidence="1">The sequence shown here is derived from an EMBL/GenBank/DDBJ whole genome shotgun (WGS) entry which is preliminary data.</text>
</comment>
<keyword evidence="3" id="KW-1185">Reference proteome</keyword>
<dbReference type="EMBL" id="WNYA01042133">
    <property type="protein sequence ID" value="KAG8536517.1"/>
    <property type="molecule type" value="Genomic_DNA"/>
</dbReference>